<comment type="similarity">
    <text evidence="1">Belongs to the Fur family.</text>
</comment>
<evidence type="ECO:0000256" key="5">
    <source>
        <dbReference type="ARBA" id="ARBA00023125"/>
    </source>
</evidence>
<dbReference type="PANTHER" id="PTHR33202">
    <property type="entry name" value="ZINC UPTAKE REGULATION PROTEIN"/>
    <property type="match status" value="1"/>
</dbReference>
<dbReference type="InterPro" id="IPR036390">
    <property type="entry name" value="WH_DNA-bd_sf"/>
</dbReference>
<reference evidence="7 8" key="1">
    <citation type="submission" date="2019-08" db="EMBL/GenBank/DDBJ databases">
        <title>Microbe sample from Colwellia echini.</title>
        <authorList>
            <person name="Christiansen L."/>
            <person name="Pathiraja D."/>
            <person name="Schultz-Johansen M."/>
            <person name="Choi I.-G."/>
            <person name="Stougaard P."/>
        </authorList>
    </citation>
    <scope>NUCLEOTIDE SEQUENCE [LARGE SCALE GENOMIC DNA]</scope>
    <source>
        <strain evidence="7 8">A3</strain>
    </source>
</reference>
<comment type="caution">
    <text evidence="7">The sequence shown here is derived from an EMBL/GenBank/DDBJ whole genome shotgun (WGS) entry which is preliminary data.</text>
</comment>
<evidence type="ECO:0000256" key="3">
    <source>
        <dbReference type="ARBA" id="ARBA00022833"/>
    </source>
</evidence>
<keyword evidence="2" id="KW-0678">Repressor</keyword>
<keyword evidence="3" id="KW-0862">Zinc</keyword>
<evidence type="ECO:0000256" key="2">
    <source>
        <dbReference type="ARBA" id="ARBA00022491"/>
    </source>
</evidence>
<dbReference type="SUPFAM" id="SSF46785">
    <property type="entry name" value="Winged helix' DNA-binding domain"/>
    <property type="match status" value="1"/>
</dbReference>
<dbReference type="EMBL" id="PJAI02000029">
    <property type="protein sequence ID" value="TYK64352.1"/>
    <property type="molecule type" value="Genomic_DNA"/>
</dbReference>
<keyword evidence="5" id="KW-0238">DNA-binding</keyword>
<dbReference type="Gene3D" id="3.30.1490.190">
    <property type="match status" value="1"/>
</dbReference>
<dbReference type="PANTHER" id="PTHR33202:SF6">
    <property type="entry name" value="ZINC UPTAKE REGULATION PROTEIN"/>
    <property type="match status" value="1"/>
</dbReference>
<keyword evidence="8" id="KW-1185">Reference proteome</keyword>
<evidence type="ECO:0000256" key="4">
    <source>
        <dbReference type="ARBA" id="ARBA00023015"/>
    </source>
</evidence>
<dbReference type="RefSeq" id="WP_101344797.1">
    <property type="nucleotide sequence ID" value="NZ_PJAI02000029.1"/>
</dbReference>
<protein>
    <submittedName>
        <fullName evidence="7">Transcriptional repressor</fullName>
    </submittedName>
</protein>
<dbReference type="InterPro" id="IPR002481">
    <property type="entry name" value="FUR"/>
</dbReference>
<evidence type="ECO:0000313" key="7">
    <source>
        <dbReference type="EMBL" id="TYK64352.1"/>
    </source>
</evidence>
<evidence type="ECO:0000313" key="8">
    <source>
        <dbReference type="Proteomes" id="UP000815846"/>
    </source>
</evidence>
<keyword evidence="6" id="KW-0804">Transcription</keyword>
<proteinExistence type="inferred from homology"/>
<keyword evidence="4" id="KW-0805">Transcription regulation</keyword>
<sequence length="158" mass="17710">MNNLDEIINHAEQYCSNHGARLTPKRKQVLSSLIQSQKALSAYDLIDLFEKNFGEKIPAMSVYRILEFLEGEHLVHKLNLANKYVACSHITCDHAHGVPQFLICGTCNDVKEITITKSTIDELKENIEDAGFHLVSPQLEMNCICNGCATNAAKHDQK</sequence>
<organism evidence="7 8">
    <name type="scientific">Colwellia echini</name>
    <dbReference type="NCBI Taxonomy" id="1982103"/>
    <lineage>
        <taxon>Bacteria</taxon>
        <taxon>Pseudomonadati</taxon>
        <taxon>Pseudomonadota</taxon>
        <taxon>Gammaproteobacteria</taxon>
        <taxon>Alteromonadales</taxon>
        <taxon>Colwelliaceae</taxon>
        <taxon>Colwellia</taxon>
    </lineage>
</organism>
<dbReference type="Pfam" id="PF01475">
    <property type="entry name" value="FUR"/>
    <property type="match status" value="1"/>
</dbReference>
<gene>
    <name evidence="7" type="ORF">CWS31_016170</name>
</gene>
<name>A0ABY3MT25_9GAMM</name>
<evidence type="ECO:0000256" key="1">
    <source>
        <dbReference type="ARBA" id="ARBA00007957"/>
    </source>
</evidence>
<evidence type="ECO:0000256" key="6">
    <source>
        <dbReference type="ARBA" id="ARBA00023163"/>
    </source>
</evidence>
<dbReference type="InterPro" id="IPR036388">
    <property type="entry name" value="WH-like_DNA-bd_sf"/>
</dbReference>
<dbReference type="Proteomes" id="UP000815846">
    <property type="component" value="Unassembled WGS sequence"/>
</dbReference>
<accession>A0ABY3MT25</accession>
<dbReference type="Gene3D" id="1.10.10.10">
    <property type="entry name" value="Winged helix-like DNA-binding domain superfamily/Winged helix DNA-binding domain"/>
    <property type="match status" value="1"/>
</dbReference>
<dbReference type="InterPro" id="IPR043135">
    <property type="entry name" value="Fur_C"/>
</dbReference>